<evidence type="ECO:0000256" key="1">
    <source>
        <dbReference type="ARBA" id="ARBA00004230"/>
    </source>
</evidence>
<dbReference type="InterPro" id="IPR015943">
    <property type="entry name" value="WD40/YVTN_repeat-like_dom_sf"/>
</dbReference>
<evidence type="ECO:0000256" key="11">
    <source>
        <dbReference type="PROSITE-ProRule" id="PRU00221"/>
    </source>
</evidence>
<dbReference type="PANTHER" id="PTHR13720:SF14">
    <property type="entry name" value="CILIA- AND FLAGELLA-ASSOCIATED PROTEIN 52"/>
    <property type="match status" value="1"/>
</dbReference>
<keyword evidence="8" id="KW-0966">Cell projection</keyword>
<dbReference type="AlphaFoldDB" id="A0A485LR92"/>
<reference evidence="13 14" key="1">
    <citation type="submission" date="2019-03" db="EMBL/GenBank/DDBJ databases">
        <authorList>
            <person name="Gaulin E."/>
            <person name="Dumas B."/>
        </authorList>
    </citation>
    <scope>NUCLEOTIDE SEQUENCE [LARGE SCALE GENOMIC DNA]</scope>
    <source>
        <strain evidence="13">CBS 568.67</strain>
    </source>
</reference>
<comment type="subcellular location">
    <subcellularLocation>
        <location evidence="1">Cell projection</location>
        <location evidence="1">Cilium</location>
        <location evidence="1">Flagellum</location>
    </subcellularLocation>
    <subcellularLocation>
        <location evidence="2">Cytoplasm</location>
    </subcellularLocation>
</comment>
<evidence type="ECO:0000313" key="14">
    <source>
        <dbReference type="Proteomes" id="UP000332933"/>
    </source>
</evidence>
<dbReference type="EMBL" id="VJMH01007434">
    <property type="protein sequence ID" value="KAF0683281.1"/>
    <property type="molecule type" value="Genomic_DNA"/>
</dbReference>
<evidence type="ECO:0000256" key="3">
    <source>
        <dbReference type="ARBA" id="ARBA00022490"/>
    </source>
</evidence>
<dbReference type="PROSITE" id="PS50082">
    <property type="entry name" value="WD_REPEATS_2"/>
    <property type="match status" value="4"/>
</dbReference>
<dbReference type="InterPro" id="IPR019775">
    <property type="entry name" value="WD40_repeat_CS"/>
</dbReference>
<dbReference type="PROSITE" id="PS00678">
    <property type="entry name" value="WD_REPEATS_1"/>
    <property type="match status" value="1"/>
</dbReference>
<organism evidence="13 14">
    <name type="scientific">Aphanomyces stellatus</name>
    <dbReference type="NCBI Taxonomy" id="120398"/>
    <lineage>
        <taxon>Eukaryota</taxon>
        <taxon>Sar</taxon>
        <taxon>Stramenopiles</taxon>
        <taxon>Oomycota</taxon>
        <taxon>Saprolegniomycetes</taxon>
        <taxon>Saprolegniales</taxon>
        <taxon>Verrucalvaceae</taxon>
        <taxon>Aphanomyces</taxon>
    </lineage>
</organism>
<evidence type="ECO:0000256" key="4">
    <source>
        <dbReference type="ARBA" id="ARBA00022574"/>
    </source>
</evidence>
<proteinExistence type="inferred from homology"/>
<dbReference type="PROSITE" id="PS50294">
    <property type="entry name" value="WD_REPEATS_REGION"/>
    <property type="match status" value="1"/>
</dbReference>
<keyword evidence="14" id="KW-1185">Reference proteome</keyword>
<dbReference type="Gene3D" id="2.130.10.10">
    <property type="entry name" value="YVTN repeat-like/Quinoprotein amine dehydrogenase"/>
    <property type="match status" value="3"/>
</dbReference>
<dbReference type="GO" id="GO:0031514">
    <property type="term" value="C:motile cilium"/>
    <property type="evidence" value="ECO:0007669"/>
    <property type="project" value="UniProtKB-SubCell"/>
</dbReference>
<dbReference type="PANTHER" id="PTHR13720">
    <property type="entry name" value="WD-40 REPEAT PROTEIN"/>
    <property type="match status" value="1"/>
</dbReference>
<comment type="similarity">
    <text evidence="9">Belongs to the CFAP52 family.</text>
</comment>
<evidence type="ECO:0000256" key="6">
    <source>
        <dbReference type="ARBA" id="ARBA00022846"/>
    </source>
</evidence>
<evidence type="ECO:0000256" key="8">
    <source>
        <dbReference type="ARBA" id="ARBA00023273"/>
    </source>
</evidence>
<feature type="repeat" description="WD" evidence="11">
    <location>
        <begin position="586"/>
        <end position="627"/>
    </location>
</feature>
<dbReference type="EMBL" id="CAADRA010007460">
    <property type="protein sequence ID" value="VFU01350.1"/>
    <property type="molecule type" value="Genomic_DNA"/>
</dbReference>
<protein>
    <recommendedName>
        <fullName evidence="10">Cilia- and flagella-associated protein 52</fullName>
    </recommendedName>
</protein>
<dbReference type="Proteomes" id="UP000332933">
    <property type="component" value="Unassembled WGS sequence"/>
</dbReference>
<keyword evidence="3" id="KW-0963">Cytoplasm</keyword>
<sequence>MAEVAELKLHKVIGYNGSCNNTVLYTRDGHHLIYSLGLTVVIRDLISGAQGFLHGHTDIITCLTLSNNGCLLASGQQSKSRGNKAPVLIWDLHAAIDAMATKANQSDKVTYRLVLHMGKVQDMAFSAKDTCLYTVGGQDDNSLVCWNVETGEPICGTPAGDDSTLVVRAFRQPSNNDLLVTGGNYSFNVWRVDHKHRKFHPLRANLGNLKRIMSAIAISPDDKIAYVGTKTGDVLEIILDCDLTKANCAFPPVGTQKPRYNRTTKERFSQGINTVAVHEANNQRVLLLGAGDGSLAVLPTGSAADAIKSTPIPTGPIEKLQGGVTALSEGPPGAFYVGTNQSNMYLATLPDASTIKAELRATCHYGSINDVVFPKAPSKGEETNSHLFVTCSKTDIRVWNARKAQEILRIQVPNLVCNCIDLTVDGSVIVSGWDDGKVRAFYPESGKLKFVIQDAHNESVTAIAVCHDTDHEKEWRLITGGKDGRVRVWRITPSRQTMEASMKEHRGPVNSIQVVHDNSSCVSASSDGSCISWNLDSFTRVQAMFASTVFRRILYHPDESQMLTCGSDRRITYYDSYDGEAIRILEEAADGEMLALDIEKSGNIFVTGGRDSTLKVWHYDNGEPIAVGKGHSESINAVKISPERRHIVTVGSEGAIMIWEMGSLLAHDNN</sequence>
<dbReference type="InterPro" id="IPR001680">
    <property type="entry name" value="WD40_rpt"/>
</dbReference>
<dbReference type="GO" id="GO:0005930">
    <property type="term" value="C:axoneme"/>
    <property type="evidence" value="ECO:0007669"/>
    <property type="project" value="UniProtKB-ARBA"/>
</dbReference>
<dbReference type="SMART" id="SM00320">
    <property type="entry name" value="WD40"/>
    <property type="match status" value="9"/>
</dbReference>
<dbReference type="SUPFAM" id="SSF50978">
    <property type="entry name" value="WD40 repeat-like"/>
    <property type="match status" value="2"/>
</dbReference>
<feature type="repeat" description="WD" evidence="11">
    <location>
        <begin position="453"/>
        <end position="499"/>
    </location>
</feature>
<feature type="repeat" description="WD" evidence="11">
    <location>
        <begin position="502"/>
        <end position="543"/>
    </location>
</feature>
<keyword evidence="6" id="KW-0282">Flagellum</keyword>
<evidence type="ECO:0000256" key="10">
    <source>
        <dbReference type="ARBA" id="ARBA00029552"/>
    </source>
</evidence>
<dbReference type="OrthoDB" id="6252103at2759"/>
<evidence type="ECO:0000313" key="12">
    <source>
        <dbReference type="EMBL" id="KAF0683281.1"/>
    </source>
</evidence>
<feature type="repeat" description="WD" evidence="11">
    <location>
        <begin position="628"/>
        <end position="661"/>
    </location>
</feature>
<evidence type="ECO:0000256" key="7">
    <source>
        <dbReference type="ARBA" id="ARBA00023069"/>
    </source>
</evidence>
<dbReference type="InterPro" id="IPR050630">
    <property type="entry name" value="WD_repeat_EMAP"/>
</dbReference>
<dbReference type="FunFam" id="2.130.10.10:FF:001320">
    <property type="entry name" value="Predicted protein"/>
    <property type="match status" value="1"/>
</dbReference>
<evidence type="ECO:0000256" key="2">
    <source>
        <dbReference type="ARBA" id="ARBA00004496"/>
    </source>
</evidence>
<keyword evidence="5" id="KW-0677">Repeat</keyword>
<dbReference type="Pfam" id="PF00400">
    <property type="entry name" value="WD40"/>
    <property type="match status" value="5"/>
</dbReference>
<gene>
    <name evidence="13" type="primary">Aste57867_24713</name>
    <name evidence="12" type="ORF">As57867_024635</name>
    <name evidence="13" type="ORF">ASTE57867_24713</name>
</gene>
<keyword evidence="7" id="KW-0969">Cilium</keyword>
<evidence type="ECO:0000256" key="9">
    <source>
        <dbReference type="ARBA" id="ARBA00029456"/>
    </source>
</evidence>
<dbReference type="InterPro" id="IPR036322">
    <property type="entry name" value="WD40_repeat_dom_sf"/>
</dbReference>
<reference evidence="12" key="2">
    <citation type="submission" date="2019-06" db="EMBL/GenBank/DDBJ databases">
        <title>Genomics analysis of Aphanomyces spp. identifies a new class of oomycete effector associated with host adaptation.</title>
        <authorList>
            <person name="Gaulin E."/>
        </authorList>
    </citation>
    <scope>NUCLEOTIDE SEQUENCE</scope>
    <source>
        <strain evidence="12">CBS 578.67</strain>
    </source>
</reference>
<keyword evidence="4 11" id="KW-0853">WD repeat</keyword>
<evidence type="ECO:0000256" key="5">
    <source>
        <dbReference type="ARBA" id="ARBA00022737"/>
    </source>
</evidence>
<evidence type="ECO:0000313" key="13">
    <source>
        <dbReference type="EMBL" id="VFU01350.1"/>
    </source>
</evidence>
<accession>A0A485LR92</accession>
<name>A0A485LR92_9STRA</name>